<evidence type="ECO:0000313" key="1">
    <source>
        <dbReference type="EMBL" id="TDF96702.1"/>
    </source>
</evidence>
<dbReference type="Proteomes" id="UP000295636">
    <property type="component" value="Unassembled WGS sequence"/>
</dbReference>
<reference evidence="1 2" key="1">
    <citation type="submission" date="2019-03" db="EMBL/GenBank/DDBJ databases">
        <title>This is whole genome sequence of Paenibacillus sp MS74 strain.</title>
        <authorList>
            <person name="Trinh H.N."/>
        </authorList>
    </citation>
    <scope>NUCLEOTIDE SEQUENCE [LARGE SCALE GENOMIC DNA]</scope>
    <source>
        <strain evidence="1 2">MS74</strain>
    </source>
</reference>
<comment type="caution">
    <text evidence="1">The sequence shown here is derived from an EMBL/GenBank/DDBJ whole genome shotgun (WGS) entry which is preliminary data.</text>
</comment>
<evidence type="ECO:0000313" key="2">
    <source>
        <dbReference type="Proteomes" id="UP000295636"/>
    </source>
</evidence>
<gene>
    <name evidence="1" type="ORF">E1757_16605</name>
</gene>
<dbReference type="AlphaFoldDB" id="A0A4R5KN90"/>
<dbReference type="EMBL" id="SMRT01000007">
    <property type="protein sequence ID" value="TDF96702.1"/>
    <property type="molecule type" value="Genomic_DNA"/>
</dbReference>
<dbReference type="OrthoDB" id="2532515at2"/>
<dbReference type="PROSITE" id="PS51257">
    <property type="entry name" value="PROKAR_LIPOPROTEIN"/>
    <property type="match status" value="1"/>
</dbReference>
<dbReference type="RefSeq" id="WP_133230062.1">
    <property type="nucleotide sequence ID" value="NZ_SMRT01000007.1"/>
</dbReference>
<accession>A0A4R5KN90</accession>
<proteinExistence type="predicted"/>
<organism evidence="1 2">
    <name type="scientific">Paenibacillus piri</name>
    <dbReference type="NCBI Taxonomy" id="2547395"/>
    <lineage>
        <taxon>Bacteria</taxon>
        <taxon>Bacillati</taxon>
        <taxon>Bacillota</taxon>
        <taxon>Bacilli</taxon>
        <taxon>Bacillales</taxon>
        <taxon>Paenibacillaceae</taxon>
        <taxon>Paenibacillus</taxon>
    </lineage>
</organism>
<protein>
    <submittedName>
        <fullName evidence="1">Uncharacterized protein</fullName>
    </submittedName>
</protein>
<keyword evidence="2" id="KW-1185">Reference proteome</keyword>
<name>A0A4R5KN90_9BACL</name>
<sequence>MAVKKRKHTARATVLISAALMLLVTGCTDNKQLKTDLLQAVHKQEEIKSYRFTGSIELKADASLLGQASPFAAALFAILKDSKIEYDGISAMEPSRLETTLKVTPSGGSAIDIPVLIKDSKLFFHMPALNKDDEYMMLPVQPKTPGTDSGNTEPLKNTGRLSSAIQQQLLDGIDPNWLQPSKEPVTLADGTSAKQITLTITGKNEQALSENWDKSLPGLIELFKTNGLASGSSLDVWQAALKQIKFRAPTSVTILIDKDGYIHEQKWDVAFTSGASTNENHLVWKQSLTDINQNPAFTKDIPAKQKSLDELLKLTKPASAPAAKK</sequence>